<dbReference type="Proteomes" id="UP001054821">
    <property type="component" value="Chromosome 3"/>
</dbReference>
<proteinExistence type="predicted"/>
<sequence>MFLEEAEKVKQEMGSVLHKSEADSCYGSGDVTMWQWRNQVQFFSPRFNVYIPDLVFFIDSSKFHAHEFYITRRTFSSPAPASRPPSSSSAPASKPPRQVARVASSCMAVKFLSLPFNLWLSLSQQSICGQLVMRVKWLMRLKLPVNHFPAGTKS</sequence>
<evidence type="ECO:0000313" key="2">
    <source>
        <dbReference type="EMBL" id="KAI5337739.1"/>
    </source>
</evidence>
<evidence type="ECO:0000256" key="1">
    <source>
        <dbReference type="SAM" id="MobiDB-lite"/>
    </source>
</evidence>
<comment type="caution">
    <text evidence="2">The sequence shown here is derived from an EMBL/GenBank/DDBJ whole genome shotgun (WGS) entry which is preliminary data.</text>
</comment>
<reference evidence="2 3" key="1">
    <citation type="journal article" date="2022" name="G3 (Bethesda)">
        <title>Whole-genome sequence and methylome profiling of the almond [Prunus dulcis (Mill.) D.A. Webb] cultivar 'Nonpareil'.</title>
        <authorList>
            <person name="D'Amico-Willman K.M."/>
            <person name="Ouma W.Z."/>
            <person name="Meulia T."/>
            <person name="Sideli G.M."/>
            <person name="Gradziel T.M."/>
            <person name="Fresnedo-Ramirez J."/>
        </authorList>
    </citation>
    <scope>NUCLEOTIDE SEQUENCE [LARGE SCALE GENOMIC DNA]</scope>
    <source>
        <strain evidence="2">Clone GOH B32 T37-40</strain>
    </source>
</reference>
<protein>
    <submittedName>
        <fullName evidence="2">Uncharacterized protein</fullName>
    </submittedName>
</protein>
<dbReference type="AlphaFoldDB" id="A0AAD4W6I9"/>
<gene>
    <name evidence="2" type="ORF">L3X38_017010</name>
</gene>
<feature type="region of interest" description="Disordered" evidence="1">
    <location>
        <begin position="76"/>
        <end position="95"/>
    </location>
</feature>
<evidence type="ECO:0000313" key="3">
    <source>
        <dbReference type="Proteomes" id="UP001054821"/>
    </source>
</evidence>
<name>A0AAD4W6I9_PRUDU</name>
<organism evidence="2 3">
    <name type="scientific">Prunus dulcis</name>
    <name type="common">Almond</name>
    <name type="synonym">Amygdalus dulcis</name>
    <dbReference type="NCBI Taxonomy" id="3755"/>
    <lineage>
        <taxon>Eukaryota</taxon>
        <taxon>Viridiplantae</taxon>
        <taxon>Streptophyta</taxon>
        <taxon>Embryophyta</taxon>
        <taxon>Tracheophyta</taxon>
        <taxon>Spermatophyta</taxon>
        <taxon>Magnoliopsida</taxon>
        <taxon>eudicotyledons</taxon>
        <taxon>Gunneridae</taxon>
        <taxon>Pentapetalae</taxon>
        <taxon>rosids</taxon>
        <taxon>fabids</taxon>
        <taxon>Rosales</taxon>
        <taxon>Rosaceae</taxon>
        <taxon>Amygdaloideae</taxon>
        <taxon>Amygdaleae</taxon>
        <taxon>Prunus</taxon>
    </lineage>
</organism>
<keyword evidence="3" id="KW-1185">Reference proteome</keyword>
<dbReference type="EMBL" id="JAJFAZ020000003">
    <property type="protein sequence ID" value="KAI5337739.1"/>
    <property type="molecule type" value="Genomic_DNA"/>
</dbReference>
<accession>A0AAD4W6I9</accession>